<organism evidence="1 2">
    <name type="scientific">Mycobacteroides abscessus subsp. bolletii</name>
    <dbReference type="NCBI Taxonomy" id="319705"/>
    <lineage>
        <taxon>Bacteria</taxon>
        <taxon>Bacillati</taxon>
        <taxon>Actinomycetota</taxon>
        <taxon>Actinomycetes</taxon>
        <taxon>Mycobacteriales</taxon>
        <taxon>Mycobacteriaceae</taxon>
        <taxon>Mycobacteroides</taxon>
        <taxon>Mycobacteroides abscessus</taxon>
    </lineage>
</organism>
<accession>A0A9Q7WH49</accession>
<dbReference type="RefSeq" id="WP_234801059.1">
    <property type="nucleotide sequence ID" value="NZ_FSCP01000001.1"/>
</dbReference>
<sequence length="152" mass="16932">MQTELAAIIGAMRTLQEMDGHGGVAALGDWHGNTHYAVRVIRHLASRGVRRFVHTGDFAYDFRPGAQFTRGTARFTHPTKGAIYMGVNVWNVKVGDKVREQGKDYDLTVHHIDPPTSGGRAMRYGPTIYAWIGPGRYGTTFDAETSHRFDKV</sequence>
<evidence type="ECO:0000313" key="1">
    <source>
        <dbReference type="EMBL" id="SHW85958.1"/>
    </source>
</evidence>
<dbReference type="InterPro" id="IPR029052">
    <property type="entry name" value="Metallo-depent_PP-like"/>
</dbReference>
<name>A0A9Q7WH49_9MYCO</name>
<reference evidence="1 2" key="1">
    <citation type="submission" date="2016-11" db="EMBL/GenBank/DDBJ databases">
        <authorList>
            <consortium name="Pathogen Informatics"/>
        </authorList>
    </citation>
    <scope>NUCLEOTIDE SEQUENCE [LARGE SCALE GENOMIC DNA]</scope>
    <source>
        <strain evidence="1 2">968</strain>
    </source>
</reference>
<protein>
    <recommendedName>
        <fullName evidence="3">Calcineurin-like phosphoesterase domain-containing protein</fullName>
    </recommendedName>
</protein>
<dbReference type="Proteomes" id="UP000185183">
    <property type="component" value="Unassembled WGS sequence"/>
</dbReference>
<evidence type="ECO:0000313" key="2">
    <source>
        <dbReference type="Proteomes" id="UP000185183"/>
    </source>
</evidence>
<dbReference type="EMBL" id="FSFA01000001">
    <property type="protein sequence ID" value="SHW85958.1"/>
    <property type="molecule type" value="Genomic_DNA"/>
</dbReference>
<gene>
    <name evidence="1" type="ORF">SAMEA2275694_00486</name>
</gene>
<dbReference type="AlphaFoldDB" id="A0A9Q7WH49"/>
<comment type="caution">
    <text evidence="1">The sequence shown here is derived from an EMBL/GenBank/DDBJ whole genome shotgun (WGS) entry which is preliminary data.</text>
</comment>
<evidence type="ECO:0008006" key="3">
    <source>
        <dbReference type="Google" id="ProtNLM"/>
    </source>
</evidence>
<proteinExistence type="predicted"/>
<dbReference type="SUPFAM" id="SSF56300">
    <property type="entry name" value="Metallo-dependent phosphatases"/>
    <property type="match status" value="1"/>
</dbReference>